<accession>A0A2P8HYM6</accession>
<protein>
    <recommendedName>
        <fullName evidence="1">Cyclic-phosphate processing Receiver domain-containing protein</fullName>
    </recommendedName>
</protein>
<evidence type="ECO:0000313" key="2">
    <source>
        <dbReference type="EMBL" id="PSL51338.1"/>
    </source>
</evidence>
<dbReference type="RefSeq" id="WP_106587408.1">
    <property type="nucleotide sequence ID" value="NZ_PYAV01000001.1"/>
</dbReference>
<gene>
    <name evidence="2" type="ORF">B0H94_101252</name>
</gene>
<sequence>MELYNIFLDDTRCCPEGYTLVRSAEECMEVLSTDRVYKHISLDHDLGSKSLNGYAVVEYMIENKIYAERITVHSANAGGGKRMYESLLRAREQGVFPSHVKVYLRPMPLFQKQI</sequence>
<name>A0A2P8HYM6_9BACI</name>
<dbReference type="InterPro" id="IPR046909">
    <property type="entry name" value="cREC_REC"/>
</dbReference>
<evidence type="ECO:0000259" key="1">
    <source>
        <dbReference type="Pfam" id="PF20274"/>
    </source>
</evidence>
<reference evidence="2 3" key="1">
    <citation type="submission" date="2018-03" db="EMBL/GenBank/DDBJ databases">
        <title>Genomic Encyclopedia of Type Strains, Phase III (KMG-III): the genomes of soil and plant-associated and newly described type strains.</title>
        <authorList>
            <person name="Whitman W."/>
        </authorList>
    </citation>
    <scope>NUCLEOTIDE SEQUENCE [LARGE SCALE GENOMIC DNA]</scope>
    <source>
        <strain evidence="2 3">CGMCC 1.07653</strain>
    </source>
</reference>
<dbReference type="AlphaFoldDB" id="A0A2P8HYM6"/>
<keyword evidence="3" id="KW-1185">Reference proteome</keyword>
<evidence type="ECO:0000313" key="3">
    <source>
        <dbReference type="Proteomes" id="UP000242310"/>
    </source>
</evidence>
<feature type="domain" description="Cyclic-phosphate processing Receiver" evidence="1">
    <location>
        <begin position="4"/>
        <end position="87"/>
    </location>
</feature>
<dbReference type="Pfam" id="PF20274">
    <property type="entry name" value="cREC_REC"/>
    <property type="match status" value="1"/>
</dbReference>
<proteinExistence type="predicted"/>
<comment type="caution">
    <text evidence="2">The sequence shown here is derived from an EMBL/GenBank/DDBJ whole genome shotgun (WGS) entry which is preliminary data.</text>
</comment>
<dbReference type="OrthoDB" id="2614698at2"/>
<organism evidence="2 3">
    <name type="scientific">Salsuginibacillus halophilus</name>
    <dbReference type="NCBI Taxonomy" id="517424"/>
    <lineage>
        <taxon>Bacteria</taxon>
        <taxon>Bacillati</taxon>
        <taxon>Bacillota</taxon>
        <taxon>Bacilli</taxon>
        <taxon>Bacillales</taxon>
        <taxon>Bacillaceae</taxon>
        <taxon>Salsuginibacillus</taxon>
    </lineage>
</organism>
<dbReference type="Proteomes" id="UP000242310">
    <property type="component" value="Unassembled WGS sequence"/>
</dbReference>
<dbReference type="EMBL" id="PYAV01000001">
    <property type="protein sequence ID" value="PSL51338.1"/>
    <property type="molecule type" value="Genomic_DNA"/>
</dbReference>